<evidence type="ECO:0000313" key="10">
    <source>
        <dbReference type="Proteomes" id="UP000216411"/>
    </source>
</evidence>
<proteinExistence type="inferred from homology"/>
<evidence type="ECO:0000256" key="1">
    <source>
        <dbReference type="ARBA" id="ARBA00003277"/>
    </source>
</evidence>
<dbReference type="UniPathway" id="UPA00569"/>
<dbReference type="AlphaFoldDB" id="A0A371JJM3"/>
<evidence type="ECO:0000256" key="5">
    <source>
        <dbReference type="ARBA" id="ARBA00023002"/>
    </source>
</evidence>
<dbReference type="InterPro" id="IPR016163">
    <property type="entry name" value="Ald_DH_C"/>
</dbReference>
<evidence type="ECO:0000256" key="2">
    <source>
        <dbReference type="ARBA" id="ARBA00004908"/>
    </source>
</evidence>
<dbReference type="Proteomes" id="UP000216411">
    <property type="component" value="Unassembled WGS sequence"/>
</dbReference>
<name>A0A371JJM3_9FIRM</name>
<accession>A0A371JJM3</accession>
<dbReference type="GO" id="GO:0003995">
    <property type="term" value="F:acyl-CoA dehydrogenase activity"/>
    <property type="evidence" value="ECO:0007669"/>
    <property type="project" value="InterPro"/>
</dbReference>
<keyword evidence="10" id="KW-1185">Reference proteome</keyword>
<comment type="catalytic activity">
    <reaction evidence="7 8">
        <text>a long-chain fatty aldehyde + NADP(+) + CoA = a long-chain fatty acyl-CoA + NADPH + H(+)</text>
        <dbReference type="Rhea" id="RHEA:15437"/>
        <dbReference type="ChEBI" id="CHEBI:15378"/>
        <dbReference type="ChEBI" id="CHEBI:17176"/>
        <dbReference type="ChEBI" id="CHEBI:57287"/>
        <dbReference type="ChEBI" id="CHEBI:57783"/>
        <dbReference type="ChEBI" id="CHEBI:58349"/>
        <dbReference type="ChEBI" id="CHEBI:83139"/>
        <dbReference type="EC" id="1.2.1.50"/>
    </reaction>
</comment>
<evidence type="ECO:0000256" key="3">
    <source>
        <dbReference type="ARBA" id="ARBA00010915"/>
    </source>
</evidence>
<dbReference type="Gene3D" id="3.40.309.10">
    <property type="entry name" value="Aldehyde Dehydrogenase, Chain A, domain 2"/>
    <property type="match status" value="1"/>
</dbReference>
<evidence type="ECO:0000256" key="8">
    <source>
        <dbReference type="PIRNR" id="PIRNR009414"/>
    </source>
</evidence>
<evidence type="ECO:0000256" key="6">
    <source>
        <dbReference type="ARBA" id="ARBA00023223"/>
    </source>
</evidence>
<evidence type="ECO:0000256" key="7">
    <source>
        <dbReference type="ARBA" id="ARBA00049412"/>
    </source>
</evidence>
<protein>
    <recommendedName>
        <fullName evidence="8">Acyl-CoA reductase</fullName>
        <ecNumber evidence="8">1.2.1.50</ecNumber>
    </recommendedName>
</protein>
<dbReference type="EC" id="1.2.1.50" evidence="8"/>
<keyword evidence="6" id="KW-0455">Luminescence</keyword>
<dbReference type="GO" id="GO:0050062">
    <property type="term" value="F:long-chain-fatty-acyl-CoA reductase activity"/>
    <property type="evidence" value="ECO:0007669"/>
    <property type="project" value="UniProtKB-EC"/>
</dbReference>
<evidence type="ECO:0000256" key="4">
    <source>
        <dbReference type="ARBA" id="ARBA00022857"/>
    </source>
</evidence>
<sequence length="480" mass="55255">MYDNQNNWPCKGSRSKRLRSYLKCRGGKTVRIEYTCGNTALSKNINDLNLELIGSEENEIINEINKLRANTIKTHDLPLQYTIDLLDQCGKLWLNREYSKKHVEILSHILSQSKELVIYELEHTMQMLLKENLEKTIKEELGTKEVLDTWVNTGYGKVHRQPRGVIFHNISGNAFVVVPTSISMGLLSKNCNLVKVSGDEPYFAYAFYNSLCEIDPSIKDRLSVIYFNSEYSNIYKTIVKNTDCVIHWGGEHSGRMMGELCAKFDNHLIMHGAKISFEVIDKINNANHTADLIARDVICWEQKACLSPRIVFVNKNLDTKQLAQAIADKLKEYTTILPKAYLNPWNSMKIIQDRQYCLLKYGVKKQQNVELYSSYNADYTVILNDSLLDKEDIDRCFNRFIFVCPYESSDEVLEYINNNLKSYLQTMGYSGDNEEFIEKMTLLGVSIVTKPGDMSIHYPGTSHDGFHNLQEMTYVVSRQL</sequence>
<gene>
    <name evidence="9" type="ORF">CG710_003050</name>
</gene>
<dbReference type="InterPro" id="IPR016162">
    <property type="entry name" value="Ald_DH_N"/>
</dbReference>
<dbReference type="InterPro" id="IPR016161">
    <property type="entry name" value="Ald_DH/histidinol_DH"/>
</dbReference>
<dbReference type="Gene3D" id="3.40.605.10">
    <property type="entry name" value="Aldehyde Dehydrogenase, Chain A, domain 1"/>
    <property type="match status" value="1"/>
</dbReference>
<reference evidence="9 10" key="1">
    <citation type="journal article" date="2017" name="Genome Announc.">
        <title>Draft Genome Sequence of a Sporulating and Motile Strain of Lachnotalea glycerini Isolated from Water in Quebec City, Canada.</title>
        <authorList>
            <person name="Maheux A.F."/>
            <person name="Boudreau D.K."/>
            <person name="Berube E."/>
            <person name="Boissinot M."/>
            <person name="Raymond F."/>
            <person name="Brodeur S."/>
            <person name="Corbeil J."/>
            <person name="Isabel S."/>
            <person name="Omar R.F."/>
            <person name="Bergeron M.G."/>
        </authorList>
    </citation>
    <scope>NUCLEOTIDE SEQUENCE [LARGE SCALE GENOMIC DNA]</scope>
    <source>
        <strain evidence="9 10">CCRI-19302</strain>
    </source>
</reference>
<dbReference type="InterPro" id="IPR008670">
    <property type="entry name" value="CoA_reduct_LuxC"/>
</dbReference>
<dbReference type="OrthoDB" id="580775at2"/>
<dbReference type="GO" id="GO:0008218">
    <property type="term" value="P:bioluminescence"/>
    <property type="evidence" value="ECO:0007669"/>
    <property type="project" value="UniProtKB-KW"/>
</dbReference>
<comment type="similarity">
    <text evidence="3 8">Belongs to the LuxC family.</text>
</comment>
<comment type="caution">
    <text evidence="9">The sequence shown here is derived from an EMBL/GenBank/DDBJ whole genome shotgun (WGS) entry which is preliminary data.</text>
</comment>
<dbReference type="SUPFAM" id="SSF53720">
    <property type="entry name" value="ALDH-like"/>
    <property type="match status" value="1"/>
</dbReference>
<dbReference type="PIRSF" id="PIRSF009414">
    <property type="entry name" value="LuxC"/>
    <property type="match status" value="1"/>
</dbReference>
<dbReference type="EMBL" id="NOKA02000002">
    <property type="protein sequence ID" value="RDY32929.1"/>
    <property type="molecule type" value="Genomic_DNA"/>
</dbReference>
<dbReference type="Pfam" id="PF05893">
    <property type="entry name" value="LuxC"/>
    <property type="match status" value="1"/>
</dbReference>
<organism evidence="9 10">
    <name type="scientific">Lachnotalea glycerini</name>
    <dbReference type="NCBI Taxonomy" id="1763509"/>
    <lineage>
        <taxon>Bacteria</taxon>
        <taxon>Bacillati</taxon>
        <taxon>Bacillota</taxon>
        <taxon>Clostridia</taxon>
        <taxon>Lachnospirales</taxon>
        <taxon>Lachnospiraceae</taxon>
        <taxon>Lachnotalea</taxon>
    </lineage>
</organism>
<evidence type="ECO:0000313" key="9">
    <source>
        <dbReference type="EMBL" id="RDY32929.1"/>
    </source>
</evidence>
<comment type="function">
    <text evidence="1">LuxC is the fatty acid reductase enzyme responsible for synthesis of the aldehyde substrate for the luminescent reaction catalyzed by luciferase.</text>
</comment>
<comment type="pathway">
    <text evidence="2">Lipid metabolism; fatty acid reduction for biolumincescence.</text>
</comment>
<keyword evidence="5 8" id="KW-0560">Oxidoreductase</keyword>
<keyword evidence="4 8" id="KW-0521">NADP</keyword>